<gene>
    <name evidence="2" type="ORF">NBM05_07375</name>
</gene>
<reference evidence="2" key="1">
    <citation type="submission" date="2022-06" db="EMBL/GenBank/DDBJ databases">
        <title>Rothia sp. isolated from sandalwood seedling.</title>
        <authorList>
            <person name="Tuikhar N."/>
            <person name="Kirdat K."/>
            <person name="Thorat V."/>
            <person name="Swetha P."/>
            <person name="Padma S."/>
            <person name="Sundararaj R."/>
            <person name="Yadav A."/>
        </authorList>
    </citation>
    <scope>NUCLEOTIDE SEQUENCE</scope>
    <source>
        <strain evidence="2">AR01</strain>
    </source>
</reference>
<dbReference type="EMBL" id="JANAFB010000014">
    <property type="protein sequence ID" value="MCP3425831.1"/>
    <property type="molecule type" value="Genomic_DNA"/>
</dbReference>
<feature type="region of interest" description="Disordered" evidence="1">
    <location>
        <begin position="212"/>
        <end position="254"/>
    </location>
</feature>
<keyword evidence="3" id="KW-1185">Reference proteome</keyword>
<dbReference type="Proteomes" id="UP001139502">
    <property type="component" value="Unassembled WGS sequence"/>
</dbReference>
<feature type="compositionally biased region" description="Basic and acidic residues" evidence="1">
    <location>
        <begin position="32"/>
        <end position="69"/>
    </location>
</feature>
<dbReference type="AlphaFoldDB" id="A0A9X2KL83"/>
<evidence type="ECO:0000313" key="2">
    <source>
        <dbReference type="EMBL" id="MCP3425831.1"/>
    </source>
</evidence>
<proteinExistence type="predicted"/>
<name>A0A9X2KL83_9MICC</name>
<evidence type="ECO:0000313" key="3">
    <source>
        <dbReference type="Proteomes" id="UP001139502"/>
    </source>
</evidence>
<dbReference type="RefSeq" id="WP_254166215.1">
    <property type="nucleotide sequence ID" value="NZ_JANAFB010000014.1"/>
</dbReference>
<accession>A0A9X2KL83</accession>
<protein>
    <submittedName>
        <fullName evidence="2">Uncharacterized protein</fullName>
    </submittedName>
</protein>
<organism evidence="2 3">
    <name type="scientific">Rothia santali</name>
    <dbReference type="NCBI Taxonomy" id="2949643"/>
    <lineage>
        <taxon>Bacteria</taxon>
        <taxon>Bacillati</taxon>
        <taxon>Actinomycetota</taxon>
        <taxon>Actinomycetes</taxon>
        <taxon>Micrococcales</taxon>
        <taxon>Micrococcaceae</taxon>
        <taxon>Rothia</taxon>
    </lineage>
</organism>
<evidence type="ECO:0000256" key="1">
    <source>
        <dbReference type="SAM" id="MobiDB-lite"/>
    </source>
</evidence>
<feature type="region of interest" description="Disordered" evidence="1">
    <location>
        <begin position="28"/>
        <end position="100"/>
    </location>
</feature>
<feature type="compositionally biased region" description="Basic and acidic residues" evidence="1">
    <location>
        <begin position="89"/>
        <end position="100"/>
    </location>
</feature>
<sequence length="254" mass="27808">MAEELDHDYEQLLEELFVMAVESARKLKMKAPSKERMKQAFKDPDWAPKDKSEWDKHVEVKNEDGKRVGFVDTEDPMVTNLKDLSPEGLHSDERDATRRGGGEMINVGGDHWVLAETVAEKNKLRGGTLTDRETAHDWLQEHGWSVVTSETEIDDVDPGKASFIDGADVVVPETVPEAVVHNARVETSPTTNTRVAGAANVNGADVSGWDEIEADVESYGAAPNDLPPDTGPQRKASPSVQAEPARPQASPSMD</sequence>
<comment type="caution">
    <text evidence="2">The sequence shown here is derived from an EMBL/GenBank/DDBJ whole genome shotgun (WGS) entry which is preliminary data.</text>
</comment>